<dbReference type="PANTHER" id="PTHR46494:SF1">
    <property type="entry name" value="CORA FAMILY METAL ION TRANSPORTER (EUROFUNG)"/>
    <property type="match status" value="1"/>
</dbReference>
<evidence type="ECO:0000313" key="9">
    <source>
        <dbReference type="EMBL" id="GAA1766285.1"/>
    </source>
</evidence>
<dbReference type="InterPro" id="IPR045861">
    <property type="entry name" value="CorA_cytoplasmic_dom"/>
</dbReference>
<evidence type="ECO:0000256" key="5">
    <source>
        <dbReference type="ARBA" id="ARBA00022692"/>
    </source>
</evidence>
<organism evidence="9 10">
    <name type="scientific">Luedemannella helvata</name>
    <dbReference type="NCBI Taxonomy" id="349315"/>
    <lineage>
        <taxon>Bacteria</taxon>
        <taxon>Bacillati</taxon>
        <taxon>Actinomycetota</taxon>
        <taxon>Actinomycetes</taxon>
        <taxon>Micromonosporales</taxon>
        <taxon>Micromonosporaceae</taxon>
        <taxon>Luedemannella</taxon>
    </lineage>
</organism>
<keyword evidence="10" id="KW-1185">Reference proteome</keyword>
<comment type="similarity">
    <text evidence="2">Belongs to the CorA metal ion transporter (MIT) (TC 1.A.35) family.</text>
</comment>
<dbReference type="Gene3D" id="1.20.58.340">
    <property type="entry name" value="Magnesium transport protein CorA, transmembrane region"/>
    <property type="match status" value="2"/>
</dbReference>
<dbReference type="SUPFAM" id="SSF143865">
    <property type="entry name" value="CorA soluble domain-like"/>
    <property type="match status" value="1"/>
</dbReference>
<dbReference type="Pfam" id="PF01544">
    <property type="entry name" value="CorA"/>
    <property type="match status" value="1"/>
</dbReference>
<feature type="transmembrane region" description="Helical" evidence="8">
    <location>
        <begin position="297"/>
        <end position="317"/>
    </location>
</feature>
<sequence length="323" mass="36941">MPRTRFYRDGQLVDEGFPIREVSDRLAVEGALVWFDLCAPTQEELATVREELGLHSLAIEGALTEQQRPKLVHYENHRLLAAYAVTFDVDNAEIASHQVVAFLTSNALVTVRRDDAFDIDEVVRRWDDQPDLARFGVAFLLHGLLDYVVDTHMDAALALDQELEKLEDRLFDEGNTQRAVQRRTFELRKSLLVLRRVVLPMREVVNAVLRHHDEDDRTGLYPFYQDVYDHMLRAVEWTDSLRDFVATILDTQLTLRGNRLNVVMKQVTSWAAIIAVPTAVTGFYGMNVPYPGYGETVGFWASMIVVLATSAALYAIFKRKDWL</sequence>
<evidence type="ECO:0000256" key="1">
    <source>
        <dbReference type="ARBA" id="ARBA00004651"/>
    </source>
</evidence>
<protein>
    <submittedName>
        <fullName evidence="9">Magnesium transporter CorA family protein</fullName>
    </submittedName>
</protein>
<proteinExistence type="inferred from homology"/>
<dbReference type="InterPro" id="IPR002523">
    <property type="entry name" value="MgTranspt_CorA/ZnTranspt_ZntB"/>
</dbReference>
<keyword evidence="6 8" id="KW-1133">Transmembrane helix</keyword>
<evidence type="ECO:0000256" key="2">
    <source>
        <dbReference type="ARBA" id="ARBA00009765"/>
    </source>
</evidence>
<keyword evidence="5 8" id="KW-0812">Transmembrane</keyword>
<dbReference type="PANTHER" id="PTHR46494">
    <property type="entry name" value="CORA FAMILY METAL ION TRANSPORTER (EUROFUNG)"/>
    <property type="match status" value="1"/>
</dbReference>
<evidence type="ECO:0000256" key="6">
    <source>
        <dbReference type="ARBA" id="ARBA00022989"/>
    </source>
</evidence>
<keyword evidence="4" id="KW-1003">Cell membrane</keyword>
<evidence type="ECO:0000256" key="8">
    <source>
        <dbReference type="SAM" id="Phobius"/>
    </source>
</evidence>
<dbReference type="Proteomes" id="UP001500655">
    <property type="component" value="Unassembled WGS sequence"/>
</dbReference>
<comment type="subcellular location">
    <subcellularLocation>
        <location evidence="1">Cell membrane</location>
        <topology evidence="1">Multi-pass membrane protein</topology>
    </subcellularLocation>
</comment>
<evidence type="ECO:0000256" key="4">
    <source>
        <dbReference type="ARBA" id="ARBA00022475"/>
    </source>
</evidence>
<dbReference type="RefSeq" id="WP_344084528.1">
    <property type="nucleotide sequence ID" value="NZ_BAAALS010000022.1"/>
</dbReference>
<reference evidence="10" key="1">
    <citation type="journal article" date="2019" name="Int. J. Syst. Evol. Microbiol.">
        <title>The Global Catalogue of Microorganisms (GCM) 10K type strain sequencing project: providing services to taxonomists for standard genome sequencing and annotation.</title>
        <authorList>
            <consortium name="The Broad Institute Genomics Platform"/>
            <consortium name="The Broad Institute Genome Sequencing Center for Infectious Disease"/>
            <person name="Wu L."/>
            <person name="Ma J."/>
        </authorList>
    </citation>
    <scope>NUCLEOTIDE SEQUENCE [LARGE SCALE GENOMIC DNA]</scope>
    <source>
        <strain evidence="10">JCM 13249</strain>
    </source>
</reference>
<comment type="caution">
    <text evidence="9">The sequence shown here is derived from an EMBL/GenBank/DDBJ whole genome shotgun (WGS) entry which is preliminary data.</text>
</comment>
<dbReference type="EMBL" id="BAAALS010000022">
    <property type="protein sequence ID" value="GAA1766285.1"/>
    <property type="molecule type" value="Genomic_DNA"/>
</dbReference>
<evidence type="ECO:0000256" key="3">
    <source>
        <dbReference type="ARBA" id="ARBA00022448"/>
    </source>
</evidence>
<dbReference type="CDD" id="cd12822">
    <property type="entry name" value="TmCorA-like"/>
    <property type="match status" value="1"/>
</dbReference>
<dbReference type="SUPFAM" id="SSF144083">
    <property type="entry name" value="Magnesium transport protein CorA, transmembrane region"/>
    <property type="match status" value="1"/>
</dbReference>
<name>A0ABP4WYU0_9ACTN</name>
<dbReference type="InterPro" id="IPR045863">
    <property type="entry name" value="CorA_TM1_TM2"/>
</dbReference>
<keyword evidence="3" id="KW-0813">Transport</keyword>
<gene>
    <name evidence="9" type="ORF">GCM10009681_41690</name>
</gene>
<evidence type="ECO:0000256" key="7">
    <source>
        <dbReference type="ARBA" id="ARBA00023136"/>
    </source>
</evidence>
<keyword evidence="7 8" id="KW-0472">Membrane</keyword>
<evidence type="ECO:0000313" key="10">
    <source>
        <dbReference type="Proteomes" id="UP001500655"/>
    </source>
</evidence>
<dbReference type="Gene3D" id="3.30.460.20">
    <property type="entry name" value="CorA soluble domain-like"/>
    <property type="match status" value="1"/>
</dbReference>
<feature type="transmembrane region" description="Helical" evidence="8">
    <location>
        <begin position="267"/>
        <end position="285"/>
    </location>
</feature>
<accession>A0ABP4WYU0</accession>